<organism evidence="3 4">
    <name type="scientific">Novosphingobium cyanobacteriorum</name>
    <dbReference type="NCBI Taxonomy" id="3024215"/>
    <lineage>
        <taxon>Bacteria</taxon>
        <taxon>Pseudomonadati</taxon>
        <taxon>Pseudomonadota</taxon>
        <taxon>Alphaproteobacteria</taxon>
        <taxon>Sphingomonadales</taxon>
        <taxon>Sphingomonadaceae</taxon>
        <taxon>Novosphingobium</taxon>
    </lineage>
</organism>
<comment type="caution">
    <text evidence="3">The sequence shown here is derived from an EMBL/GenBank/DDBJ whole genome shotgun (WGS) entry which is preliminary data.</text>
</comment>
<evidence type="ECO:0000259" key="2">
    <source>
        <dbReference type="Pfam" id="PF03865"/>
    </source>
</evidence>
<dbReference type="PANTHER" id="PTHR34597">
    <property type="entry name" value="SLR1661 PROTEIN"/>
    <property type="match status" value="1"/>
</dbReference>
<feature type="domain" description="Haemolysin activator HlyB C-terminal" evidence="2">
    <location>
        <begin position="203"/>
        <end position="499"/>
    </location>
</feature>
<evidence type="ECO:0000313" key="4">
    <source>
        <dbReference type="Proteomes" id="UP001222770"/>
    </source>
</evidence>
<sequence length="562" mass="61264">MASSVHAQVAAPTRDELRGITAPAPEAAAPQLKIEGGIERSPCPLADPRYADIKVNIADVVFNNLKGATPQDLEQAWKPLSGQPQPISVLCDIRDAAGTILRNKGYLAAVQVPVQRIENGHVQMEVLYARVTAVRARGETRGAQRKLEQYLQHLGGEEIFDRNKAERYLLLARDLPGYNVQLTLRPAGTAPGDLIGEVTVLRQPYAVDLNVQNLASRATGRWGGQVRAQLFGITGMGDATTLSYYATADFKEQHILQASHEFRPGREGLVVGGQFTYAWTQPDIGPVGGGAKLEARTSFGSLYARYPVIRSQRRNLWLSAGLDLVTQNVRLIAPLTRDKVRVGWLRLDTDAVDLAHSQPRWRYSSSLELRQGLDILDATRSCLSLGCLLATPTARLSGSPTSTVVRAEMDLEHAFGNVAFALHPRGQIAFGPVQSFEEFSAGNYTVGRGYDPGEISGDSGVGFSAELRGPRLRAGEGVHLQPYGFFDAAWAWNRGRKVTLDGRPSDDRLYSAGGGVRAELSDRFRLDAALAVPLRAAGLQARKSDARFLLTLTTRLLPWRAL</sequence>
<reference evidence="3 4" key="1">
    <citation type="submission" date="2023-03" db="EMBL/GenBank/DDBJ databases">
        <title>Novosphingobium cyanobacteriorum sp. nov., isolated from a eutrophic reservoir during the Microcystis bloom period.</title>
        <authorList>
            <person name="Kang M."/>
            <person name="Le V."/>
            <person name="Ko S.-R."/>
            <person name="Lee S.-A."/>
            <person name="Ahn C.-Y."/>
        </authorList>
    </citation>
    <scope>NUCLEOTIDE SEQUENCE [LARGE SCALE GENOMIC DNA]</scope>
    <source>
        <strain evidence="3 4">HBC54</strain>
    </source>
</reference>
<gene>
    <name evidence="3" type="ORF">POM99_13030</name>
</gene>
<dbReference type="Pfam" id="PF03865">
    <property type="entry name" value="ShlB"/>
    <property type="match status" value="1"/>
</dbReference>
<proteinExistence type="predicted"/>
<feature type="region of interest" description="Disordered" evidence="1">
    <location>
        <begin position="1"/>
        <end position="21"/>
    </location>
</feature>
<dbReference type="Proteomes" id="UP001222770">
    <property type="component" value="Unassembled WGS sequence"/>
</dbReference>
<evidence type="ECO:0000256" key="1">
    <source>
        <dbReference type="SAM" id="MobiDB-lite"/>
    </source>
</evidence>
<keyword evidence="4" id="KW-1185">Reference proteome</keyword>
<dbReference type="EMBL" id="JAROCY010000011">
    <property type="protein sequence ID" value="MDF8334131.1"/>
    <property type="molecule type" value="Genomic_DNA"/>
</dbReference>
<dbReference type="InterPro" id="IPR005565">
    <property type="entry name" value="Hemolysn_activator_HlyB_C"/>
</dbReference>
<evidence type="ECO:0000313" key="3">
    <source>
        <dbReference type="EMBL" id="MDF8334131.1"/>
    </source>
</evidence>
<dbReference type="Gene3D" id="2.40.160.50">
    <property type="entry name" value="membrane protein fhac: a member of the omp85/tpsb transporter family"/>
    <property type="match status" value="1"/>
</dbReference>
<accession>A0ABT6CJN1</accession>
<name>A0ABT6CJN1_9SPHN</name>
<dbReference type="PANTHER" id="PTHR34597:SF6">
    <property type="entry name" value="BLR6126 PROTEIN"/>
    <property type="match status" value="1"/>
</dbReference>
<protein>
    <submittedName>
        <fullName evidence="3">ShlB/FhaC/HecB family hemolysin secretion/activation protein</fullName>
    </submittedName>
</protein>
<dbReference type="Gene3D" id="3.10.20.310">
    <property type="entry name" value="membrane protein fhac"/>
    <property type="match status" value="1"/>
</dbReference>
<dbReference type="RefSeq" id="WP_277278495.1">
    <property type="nucleotide sequence ID" value="NZ_JAROCY010000011.1"/>
</dbReference>
<dbReference type="InterPro" id="IPR051544">
    <property type="entry name" value="TPS_OM_transporter"/>
</dbReference>